<reference evidence="3" key="1">
    <citation type="journal article" date="2019" name="Int. J. Syst. Evol. Microbiol.">
        <title>The Global Catalogue of Microorganisms (GCM) 10K type strain sequencing project: providing services to taxonomists for standard genome sequencing and annotation.</title>
        <authorList>
            <consortium name="The Broad Institute Genomics Platform"/>
            <consortium name="The Broad Institute Genome Sequencing Center for Infectious Disease"/>
            <person name="Wu L."/>
            <person name="Ma J."/>
        </authorList>
    </citation>
    <scope>NUCLEOTIDE SEQUENCE [LARGE SCALE GENOMIC DNA]</scope>
    <source>
        <strain evidence="3">DT28</strain>
    </source>
</reference>
<evidence type="ECO:0000313" key="3">
    <source>
        <dbReference type="Proteomes" id="UP001595962"/>
    </source>
</evidence>
<name>A0ABV9JM62_9GAMM</name>
<dbReference type="RefSeq" id="WP_377333858.1">
    <property type="nucleotide sequence ID" value="NZ_JBHSGB010000010.1"/>
</dbReference>
<proteinExistence type="predicted"/>
<keyword evidence="1" id="KW-0732">Signal</keyword>
<sequence>MKPLACGLLLVSAAFTCQTPAQSISFLTQLCPDLLPNSSPEQFEQSWACPERQRPLLQEKFDQLVKLSPTGLSISSQSAPPFQFRHHKVDGEQFRLFAFDGCTEDERYCLVFAAGWESWQHLLLDRKTGNTYSFTGTLYLSPDQRHLLELQDSRLSDIFSRNIIKLYQLSDNAPQLQLDLSDSDFGGHQPQWLNANEVTLQLWYHNAEDPQKLEYRNQLTIQAEGRQWRTHIRAKPEAVAEVAESKQQ</sequence>
<gene>
    <name evidence="2" type="ORF">ACFO3I_10075</name>
</gene>
<dbReference type="EMBL" id="JBHSGB010000010">
    <property type="protein sequence ID" value="MFC4655357.1"/>
    <property type="molecule type" value="Genomic_DNA"/>
</dbReference>
<organism evidence="2 3">
    <name type="scientific">Rheinheimera marina</name>
    <dbReference type="NCBI Taxonomy" id="1774958"/>
    <lineage>
        <taxon>Bacteria</taxon>
        <taxon>Pseudomonadati</taxon>
        <taxon>Pseudomonadota</taxon>
        <taxon>Gammaproteobacteria</taxon>
        <taxon>Chromatiales</taxon>
        <taxon>Chromatiaceae</taxon>
        <taxon>Rheinheimera</taxon>
    </lineage>
</organism>
<evidence type="ECO:0000313" key="2">
    <source>
        <dbReference type="EMBL" id="MFC4655357.1"/>
    </source>
</evidence>
<feature type="signal peptide" evidence="1">
    <location>
        <begin position="1"/>
        <end position="23"/>
    </location>
</feature>
<dbReference type="Proteomes" id="UP001595962">
    <property type="component" value="Unassembled WGS sequence"/>
</dbReference>
<keyword evidence="3" id="KW-1185">Reference proteome</keyword>
<evidence type="ECO:0000256" key="1">
    <source>
        <dbReference type="SAM" id="SignalP"/>
    </source>
</evidence>
<accession>A0ABV9JM62</accession>
<comment type="caution">
    <text evidence="2">The sequence shown here is derived from an EMBL/GenBank/DDBJ whole genome shotgun (WGS) entry which is preliminary data.</text>
</comment>
<protein>
    <submittedName>
        <fullName evidence="2">Uncharacterized protein</fullName>
    </submittedName>
</protein>
<feature type="chain" id="PRO_5047421306" evidence="1">
    <location>
        <begin position="24"/>
        <end position="248"/>
    </location>
</feature>